<dbReference type="EMBL" id="JARXNK020000104">
    <property type="protein sequence ID" value="MEL0552857.1"/>
    <property type="molecule type" value="Genomic_DNA"/>
</dbReference>
<dbReference type="Gene3D" id="3.10.180.10">
    <property type="entry name" value="2,3-Dihydroxybiphenyl 1,2-Dioxygenase, domain 1"/>
    <property type="match status" value="1"/>
</dbReference>
<dbReference type="PROSITE" id="PS51819">
    <property type="entry name" value="VOC"/>
    <property type="match status" value="1"/>
</dbReference>
<dbReference type="Proteomes" id="UP001312893">
    <property type="component" value="Unassembled WGS sequence"/>
</dbReference>
<reference evidence="2 3" key="1">
    <citation type="submission" date="2024-04" db="EMBL/GenBank/DDBJ databases">
        <title>Two novel Raoultella species associated with bleeding cankers of broadleaf hosts, Raoultella scottia sp. nov. and Raoultella lignicola sp. nov.</title>
        <authorList>
            <person name="Brady C.L."/>
        </authorList>
    </citation>
    <scope>NUCLEOTIDE SEQUENCE [LARGE SCALE GENOMIC DNA]</scope>
    <source>
        <strain evidence="2 3">TW_WC1a.1</strain>
    </source>
</reference>
<accession>A0ABU9F8Y0</accession>
<dbReference type="SUPFAM" id="SSF54593">
    <property type="entry name" value="Glyoxalase/Bleomycin resistance protein/Dihydroxybiphenyl dioxygenase"/>
    <property type="match status" value="1"/>
</dbReference>
<comment type="caution">
    <text evidence="2">The sequence shown here is derived from an EMBL/GenBank/DDBJ whole genome shotgun (WGS) entry which is preliminary data.</text>
</comment>
<evidence type="ECO:0000313" key="2">
    <source>
        <dbReference type="EMBL" id="MEL0552857.1"/>
    </source>
</evidence>
<evidence type="ECO:0000313" key="3">
    <source>
        <dbReference type="Proteomes" id="UP001312893"/>
    </source>
</evidence>
<keyword evidence="3" id="KW-1185">Reference proteome</keyword>
<dbReference type="Pfam" id="PF00903">
    <property type="entry name" value="Glyoxalase"/>
    <property type="match status" value="1"/>
</dbReference>
<dbReference type="InterPro" id="IPR037523">
    <property type="entry name" value="VOC_core"/>
</dbReference>
<dbReference type="RefSeq" id="WP_123753925.1">
    <property type="nucleotide sequence ID" value="NZ_JARXNK020000104.1"/>
</dbReference>
<dbReference type="InterPro" id="IPR029068">
    <property type="entry name" value="Glyas_Bleomycin-R_OHBP_Dase"/>
</dbReference>
<gene>
    <name evidence="2" type="ORF">QFI96_014270</name>
</gene>
<protein>
    <submittedName>
        <fullName evidence="2">VOC family protein</fullName>
    </submittedName>
</protein>
<organism evidence="2 3">
    <name type="scientific">Raoultella lignicola</name>
    <dbReference type="NCBI Taxonomy" id="3040939"/>
    <lineage>
        <taxon>Bacteria</taxon>
        <taxon>Pseudomonadati</taxon>
        <taxon>Pseudomonadota</taxon>
        <taxon>Gammaproteobacteria</taxon>
        <taxon>Enterobacterales</taxon>
        <taxon>Enterobacteriaceae</taxon>
        <taxon>Klebsiella/Raoultella group</taxon>
        <taxon>Raoultella</taxon>
    </lineage>
</organism>
<feature type="domain" description="VOC" evidence="1">
    <location>
        <begin position="6"/>
        <end position="120"/>
    </location>
</feature>
<dbReference type="InterPro" id="IPR004360">
    <property type="entry name" value="Glyas_Fos-R_dOase_dom"/>
</dbReference>
<proteinExistence type="predicted"/>
<evidence type="ECO:0000259" key="1">
    <source>
        <dbReference type="PROSITE" id="PS51819"/>
    </source>
</evidence>
<name>A0ABU9F8Y0_9ENTR</name>
<sequence length="123" mass="13685">MPHPVIFGRIAAVIPVKNIKISSEFYINGLNFNAVFTNGDPVGFMILKREDAELHLTLQPHHKAPSFPVAHLLVDDANAFYSQCQNIGAKIIKGLQDKEYGIRAFVFADPDGNRIDVGQILRK</sequence>